<dbReference type="InterPro" id="IPR024402">
    <property type="entry name" value="DUF2726"/>
</dbReference>
<name>A0AAP2FK45_KLEOX</name>
<dbReference type="Proteomes" id="UP000673434">
    <property type="component" value="Unassembled WGS sequence"/>
</dbReference>
<comment type="caution">
    <text evidence="2">The sequence shown here is derived from an EMBL/GenBank/DDBJ whole genome shotgun (WGS) entry which is preliminary data.</text>
</comment>
<accession>A0AAP2FK45</accession>
<proteinExistence type="predicted"/>
<protein>
    <submittedName>
        <fullName evidence="2">DUF2726 domain-containing protein</fullName>
    </submittedName>
</protein>
<evidence type="ECO:0000259" key="1">
    <source>
        <dbReference type="Pfam" id="PF10881"/>
    </source>
</evidence>
<gene>
    <name evidence="2" type="ORF">J7S78_13805</name>
</gene>
<sequence>MSDPANLKPVLMIELDDQSHQRADLIAHDKFVDGVFKTVGLPILYLPVIEHIIRAICLPASRMLFIIRIELQ</sequence>
<evidence type="ECO:0000313" key="3">
    <source>
        <dbReference type="Proteomes" id="UP000673434"/>
    </source>
</evidence>
<dbReference type="EMBL" id="JAGKON010000013">
    <property type="protein sequence ID" value="MBQ0600868.1"/>
    <property type="molecule type" value="Genomic_DNA"/>
</dbReference>
<organism evidence="2 3">
    <name type="scientific">Klebsiella oxytoca</name>
    <dbReference type="NCBI Taxonomy" id="571"/>
    <lineage>
        <taxon>Bacteria</taxon>
        <taxon>Pseudomonadati</taxon>
        <taxon>Pseudomonadota</taxon>
        <taxon>Gammaproteobacteria</taxon>
        <taxon>Enterobacterales</taxon>
        <taxon>Enterobacteriaceae</taxon>
        <taxon>Klebsiella/Raoultella group</taxon>
        <taxon>Klebsiella</taxon>
    </lineage>
</organism>
<dbReference type="Pfam" id="PF10881">
    <property type="entry name" value="DUF2726"/>
    <property type="match status" value="1"/>
</dbReference>
<evidence type="ECO:0000313" key="2">
    <source>
        <dbReference type="EMBL" id="MBQ0600868.1"/>
    </source>
</evidence>
<dbReference type="AlphaFoldDB" id="A0AAP2FK45"/>
<reference evidence="2 3" key="1">
    <citation type="submission" date="2021-03" db="EMBL/GenBank/DDBJ databases">
        <authorList>
            <person name="Stanton E."/>
        </authorList>
    </citation>
    <scope>NUCLEOTIDE SEQUENCE [LARGE SCALE GENOMIC DNA]</scope>
    <source>
        <strain evidence="2 3">2020EL-00037</strain>
    </source>
</reference>
<feature type="domain" description="DUF2726" evidence="1">
    <location>
        <begin position="3"/>
        <end position="50"/>
    </location>
</feature>
<keyword evidence="3" id="KW-1185">Reference proteome</keyword>